<dbReference type="InterPro" id="IPR037069">
    <property type="entry name" value="AcylCoA_DH/ox_N_sf"/>
</dbReference>
<dbReference type="PANTHER" id="PTHR43884:SF12">
    <property type="entry name" value="ISOVALERYL-COA DEHYDROGENASE, MITOCHONDRIAL-RELATED"/>
    <property type="match status" value="1"/>
</dbReference>
<reference evidence="2" key="1">
    <citation type="journal article" date="2019" name="Int. J. Syst. Evol. Microbiol.">
        <title>The Global Catalogue of Microorganisms (GCM) 10K type strain sequencing project: providing services to taxonomists for standard genome sequencing and annotation.</title>
        <authorList>
            <consortium name="The Broad Institute Genomics Platform"/>
            <consortium name="The Broad Institute Genome Sequencing Center for Infectious Disease"/>
            <person name="Wu L."/>
            <person name="Ma J."/>
        </authorList>
    </citation>
    <scope>NUCLEOTIDE SEQUENCE [LARGE SCALE GENOMIC DNA]</scope>
    <source>
        <strain evidence="2">CCUG 53252</strain>
    </source>
</reference>
<proteinExistence type="predicted"/>
<dbReference type="InterPro" id="IPR009100">
    <property type="entry name" value="AcylCoA_DH/oxidase_NM_dom_sf"/>
</dbReference>
<dbReference type="SUPFAM" id="SSF47203">
    <property type="entry name" value="Acyl-CoA dehydrogenase C-terminal domain-like"/>
    <property type="match status" value="1"/>
</dbReference>
<dbReference type="EMBL" id="JBHRZN010000001">
    <property type="protein sequence ID" value="MFC3849204.1"/>
    <property type="molecule type" value="Genomic_DNA"/>
</dbReference>
<keyword evidence="2" id="KW-1185">Reference proteome</keyword>
<evidence type="ECO:0000313" key="1">
    <source>
        <dbReference type="EMBL" id="MFC3849204.1"/>
    </source>
</evidence>
<dbReference type="InterPro" id="IPR046373">
    <property type="entry name" value="Acyl-CoA_Oxase/DH_mid-dom_sf"/>
</dbReference>
<accession>A0ABV7ZLQ0</accession>
<dbReference type="Proteomes" id="UP001595751">
    <property type="component" value="Unassembled WGS sequence"/>
</dbReference>
<evidence type="ECO:0000313" key="2">
    <source>
        <dbReference type="Proteomes" id="UP001595751"/>
    </source>
</evidence>
<sequence length="357" mass="37257">MTTATTAQTTIPAAILDQVAERANALDDGEGRARFILPPLGAEGLLGLGAPQNSDGHLPDMVAAVRALASRCMSSAFGLWAHRMTIEYLALADTPYANSVLPGLLDGSTPGITGMASAFREAAGCGSLDLTATPTDDGSGYVLDGALKWASNLYDDSIMVTAARATNGDRLLVALPLSTPGITAGNQFSLMALDSTASSFVKIEGARISADQVLTTDFEEFLTACRPTFLALQSAMCCGLAEASLAAADQGSLGTNAVFAPEIDRARGSLALVRSMVESVAEKTGPGVRFERSELLSMRLAAAEVASSAAALELRCAGGRGYAHRSDSSRRFREAAFIPVQSPSEGQLRWELSQCER</sequence>
<dbReference type="Gene3D" id="2.40.110.10">
    <property type="entry name" value="Butyryl-CoA Dehydrogenase, subunit A, domain 2"/>
    <property type="match status" value="1"/>
</dbReference>
<dbReference type="PANTHER" id="PTHR43884">
    <property type="entry name" value="ACYL-COA DEHYDROGENASE"/>
    <property type="match status" value="1"/>
</dbReference>
<gene>
    <name evidence="1" type="ORF">ACFORJ_03355</name>
</gene>
<name>A0ABV7ZLQ0_9CORY</name>
<dbReference type="Gene3D" id="1.10.540.10">
    <property type="entry name" value="Acyl-CoA dehydrogenase/oxidase, N-terminal domain"/>
    <property type="match status" value="1"/>
</dbReference>
<dbReference type="InterPro" id="IPR036250">
    <property type="entry name" value="AcylCo_DH-like_C"/>
</dbReference>
<dbReference type="RefSeq" id="WP_290291112.1">
    <property type="nucleotide sequence ID" value="NZ_CP047211.1"/>
</dbReference>
<organism evidence="1 2">
    <name type="scientific">Corynebacterium hansenii</name>
    <dbReference type="NCBI Taxonomy" id="394964"/>
    <lineage>
        <taxon>Bacteria</taxon>
        <taxon>Bacillati</taxon>
        <taxon>Actinomycetota</taxon>
        <taxon>Actinomycetes</taxon>
        <taxon>Mycobacteriales</taxon>
        <taxon>Corynebacteriaceae</taxon>
        <taxon>Corynebacterium</taxon>
    </lineage>
</organism>
<dbReference type="SUPFAM" id="SSF56645">
    <property type="entry name" value="Acyl-CoA dehydrogenase NM domain-like"/>
    <property type="match status" value="1"/>
</dbReference>
<comment type="caution">
    <text evidence="1">The sequence shown here is derived from an EMBL/GenBank/DDBJ whole genome shotgun (WGS) entry which is preliminary data.</text>
</comment>
<protein>
    <submittedName>
        <fullName evidence="1">Acyl-CoA dehydrogenase</fullName>
    </submittedName>
</protein>